<evidence type="ECO:0000256" key="2">
    <source>
        <dbReference type="SAM" id="SignalP"/>
    </source>
</evidence>
<dbReference type="RefSeq" id="WP_290330994.1">
    <property type="nucleotide sequence ID" value="NZ_JAUFPU010000001.1"/>
</dbReference>
<name>A0ABT8B0T8_9NEIS</name>
<dbReference type="InterPro" id="IPR051058">
    <property type="entry name" value="GDSL_Est/Lipase"/>
</dbReference>
<dbReference type="PANTHER" id="PTHR45648">
    <property type="entry name" value="GDSL LIPASE/ACYLHYDROLASE FAMILY PROTEIN (AFU_ORTHOLOGUE AFUA_4G14700)"/>
    <property type="match status" value="1"/>
</dbReference>
<dbReference type="Pfam" id="PF00657">
    <property type="entry name" value="Lipase_GDSL"/>
    <property type="match status" value="1"/>
</dbReference>
<dbReference type="EC" id="3.1.-.-" evidence="3"/>
<dbReference type="InterPro" id="IPR036514">
    <property type="entry name" value="SGNH_hydro_sf"/>
</dbReference>
<comment type="caution">
    <text evidence="3">The sequence shown here is derived from an EMBL/GenBank/DDBJ whole genome shotgun (WGS) entry which is preliminary data.</text>
</comment>
<dbReference type="EMBL" id="JAUFPU010000001">
    <property type="protein sequence ID" value="MDN3575321.1"/>
    <property type="molecule type" value="Genomic_DNA"/>
</dbReference>
<sequence>MKNKTLLLGALLLSSWAHASTPTNAADIRPDPILGSYLSPHGPASAESLYKLKRNKLSQDGMTIRASGSTYTYLRCYYATGTKLRPTTNYVWALNTGNSDYYRIYGSWWSSSMLAWKNMFYSDTSQDTLKSVCQSTLSRKGLGSNVAMWAAADNSLSFNYTVWSQDSAAQLGGINRIVAFGDSLSDTQNMYNASQWLLPNRNSWFLGRFSNGNNWVEYLADSLRLPLYNWAVGGAGVNTEKYVIAGVTDQVQSYKEYMQKAAAYRPEKTLFTVLIGGNDFVNYDRSVDQVIAGETSALQNLLNTGARNVLLLKLPDVSKAPVFKIKGNPAQVAAKVLDYNNRLDSMVASLRAQYGSSLNIRVFDTYTLFNSVLNSPASYGMTNTTTSCLNINSDSSLSYLSSQSPRSECSNPDTFVFWDTLHPTTRTHKLLSENVAPFVRAAYPVPVF</sequence>
<dbReference type="PANTHER" id="PTHR45648:SF22">
    <property type="entry name" value="GDSL LIPASE_ACYLHYDROLASE FAMILY PROTEIN (AFU_ORTHOLOGUE AFUA_4G14700)"/>
    <property type="match status" value="1"/>
</dbReference>
<dbReference type="Proteomes" id="UP001180081">
    <property type="component" value="Unassembled WGS sequence"/>
</dbReference>
<protein>
    <submittedName>
        <fullName evidence="3">SGNH/GDSL hydrolase family protein</fullName>
        <ecNumber evidence="3">3.1.-.-</ecNumber>
    </submittedName>
</protein>
<feature type="chain" id="PRO_5046783845" evidence="2">
    <location>
        <begin position="20"/>
        <end position="448"/>
    </location>
</feature>
<gene>
    <name evidence="3" type="ORF">QWZ03_00860</name>
</gene>
<dbReference type="CDD" id="cd01846">
    <property type="entry name" value="fatty_acyltransferase_like"/>
    <property type="match status" value="1"/>
</dbReference>
<reference evidence="3" key="2">
    <citation type="submission" date="2023-06" db="EMBL/GenBank/DDBJ databases">
        <authorList>
            <person name="Lucena T."/>
            <person name="Sun Q."/>
        </authorList>
    </citation>
    <scope>NUCLEOTIDE SEQUENCE</scope>
    <source>
        <strain evidence="3">CECT 7703</strain>
    </source>
</reference>
<keyword evidence="4" id="KW-1185">Reference proteome</keyword>
<keyword evidence="2" id="KW-0732">Signal</keyword>
<reference evidence="3" key="1">
    <citation type="journal article" date="2014" name="Int. J. Syst. Evol. Microbiol.">
        <title>Complete genome of a new Firmicutes species belonging to the dominant human colonic microbiota ('Ruminococcus bicirculans') reveals two chromosomes and a selective capacity to utilize plant glucans.</title>
        <authorList>
            <consortium name="NISC Comparative Sequencing Program"/>
            <person name="Wegmann U."/>
            <person name="Louis P."/>
            <person name="Goesmann A."/>
            <person name="Henrissat B."/>
            <person name="Duncan S.H."/>
            <person name="Flint H.J."/>
        </authorList>
    </citation>
    <scope>NUCLEOTIDE SEQUENCE</scope>
    <source>
        <strain evidence="3">CECT 7703</strain>
    </source>
</reference>
<organism evidence="3 4">
    <name type="scientific">Chitinimonas viridis</name>
    <dbReference type="NCBI Taxonomy" id="664880"/>
    <lineage>
        <taxon>Bacteria</taxon>
        <taxon>Pseudomonadati</taxon>
        <taxon>Pseudomonadota</taxon>
        <taxon>Betaproteobacteria</taxon>
        <taxon>Neisseriales</taxon>
        <taxon>Chitinibacteraceae</taxon>
        <taxon>Chitinimonas</taxon>
    </lineage>
</organism>
<feature type="signal peptide" evidence="2">
    <location>
        <begin position="1"/>
        <end position="19"/>
    </location>
</feature>
<dbReference type="Gene3D" id="3.40.50.1110">
    <property type="entry name" value="SGNH hydrolase"/>
    <property type="match status" value="1"/>
</dbReference>
<dbReference type="SUPFAM" id="SSF52266">
    <property type="entry name" value="SGNH hydrolase"/>
    <property type="match status" value="1"/>
</dbReference>
<accession>A0ABT8B0T8</accession>
<proteinExistence type="predicted"/>
<dbReference type="InterPro" id="IPR001087">
    <property type="entry name" value="GDSL"/>
</dbReference>
<keyword evidence="1 3" id="KW-0378">Hydrolase</keyword>
<evidence type="ECO:0000313" key="3">
    <source>
        <dbReference type="EMBL" id="MDN3575321.1"/>
    </source>
</evidence>
<dbReference type="GO" id="GO:0016787">
    <property type="term" value="F:hydrolase activity"/>
    <property type="evidence" value="ECO:0007669"/>
    <property type="project" value="UniProtKB-KW"/>
</dbReference>
<evidence type="ECO:0000256" key="1">
    <source>
        <dbReference type="ARBA" id="ARBA00022801"/>
    </source>
</evidence>
<evidence type="ECO:0000313" key="4">
    <source>
        <dbReference type="Proteomes" id="UP001180081"/>
    </source>
</evidence>